<organism evidence="1 2">
    <name type="scientific">Epicoccum nigrum</name>
    <name type="common">Soil fungus</name>
    <name type="synonym">Epicoccum purpurascens</name>
    <dbReference type="NCBI Taxonomy" id="105696"/>
    <lineage>
        <taxon>Eukaryota</taxon>
        <taxon>Fungi</taxon>
        <taxon>Dikarya</taxon>
        <taxon>Ascomycota</taxon>
        <taxon>Pezizomycotina</taxon>
        <taxon>Dothideomycetes</taxon>
        <taxon>Pleosporomycetidae</taxon>
        <taxon>Pleosporales</taxon>
        <taxon>Pleosporineae</taxon>
        <taxon>Didymellaceae</taxon>
        <taxon>Epicoccum</taxon>
    </lineage>
</organism>
<protein>
    <submittedName>
        <fullName evidence="1">Uncharacterized protein</fullName>
    </submittedName>
</protein>
<reference evidence="1 2" key="1">
    <citation type="journal article" date="2017" name="Genome Announc.">
        <title>Genome sequence of the saprophytic ascomycete Epicoccum nigrum ICMP 19927 strain isolated from New Zealand.</title>
        <authorList>
            <person name="Fokin M."/>
            <person name="Fleetwood D."/>
            <person name="Weir B.S."/>
            <person name="Villas-Boas S.G."/>
        </authorList>
    </citation>
    <scope>NUCLEOTIDE SEQUENCE [LARGE SCALE GENOMIC DNA]</scope>
    <source>
        <strain evidence="1 2">ICMP 19927</strain>
    </source>
</reference>
<dbReference type="Proteomes" id="UP000193240">
    <property type="component" value="Unassembled WGS sequence"/>
</dbReference>
<sequence>MARQLAEYLENPRKNTIHAKNQSLKNYKQSPLLKLPQELLDRIHKKFSTTSCRKIYQDIKDQSIYAKIVLRIVTFEYFSLIDSWEPPITSDVQTFLDVLNDSPHIDHIQIICVRGIESSWREKLNHLMDQSDFSLNIDYKAKLKRTLKKIYPDAMYSWREVDQF</sequence>
<keyword evidence="2" id="KW-1185">Reference proteome</keyword>
<accession>A0A1Y2M0E4</accession>
<evidence type="ECO:0000313" key="2">
    <source>
        <dbReference type="Proteomes" id="UP000193240"/>
    </source>
</evidence>
<dbReference type="EMBL" id="KZ107843">
    <property type="protein sequence ID" value="OSS49596.1"/>
    <property type="molecule type" value="Genomic_DNA"/>
</dbReference>
<name>A0A1Y2M0E4_EPING</name>
<proteinExistence type="predicted"/>
<gene>
    <name evidence="1" type="ORF">B5807_05844</name>
</gene>
<evidence type="ECO:0000313" key="1">
    <source>
        <dbReference type="EMBL" id="OSS49596.1"/>
    </source>
</evidence>
<dbReference type="InParanoid" id="A0A1Y2M0E4"/>
<dbReference type="AlphaFoldDB" id="A0A1Y2M0E4"/>